<feature type="compositionally biased region" description="Polar residues" evidence="8">
    <location>
        <begin position="308"/>
        <end position="325"/>
    </location>
</feature>
<evidence type="ECO:0000256" key="3">
    <source>
        <dbReference type="ARBA" id="ARBA00022771"/>
    </source>
</evidence>
<keyword evidence="4" id="KW-0862">Zinc</keyword>
<keyword evidence="12" id="KW-1185">Reference proteome</keyword>
<accession>A0A9N9CLB8</accession>
<evidence type="ECO:0000256" key="7">
    <source>
        <dbReference type="PROSITE-ProRule" id="PRU00176"/>
    </source>
</evidence>
<dbReference type="InterPro" id="IPR017907">
    <property type="entry name" value="Znf_RING_CS"/>
</dbReference>
<keyword evidence="2" id="KW-0677">Repeat</keyword>
<dbReference type="SMART" id="SM00184">
    <property type="entry name" value="RING"/>
    <property type="match status" value="1"/>
</dbReference>
<comment type="caution">
    <text evidence="11">The sequence shown here is derived from an EMBL/GenBank/DDBJ whole genome shotgun (WGS) entry which is preliminary data.</text>
</comment>
<dbReference type="OrthoDB" id="336240at2759"/>
<dbReference type="InterPro" id="IPR012677">
    <property type="entry name" value="Nucleotide-bd_a/b_plait_sf"/>
</dbReference>
<dbReference type="SUPFAM" id="SSF57850">
    <property type="entry name" value="RING/U-box"/>
    <property type="match status" value="1"/>
</dbReference>
<dbReference type="Gene3D" id="3.30.40.10">
    <property type="entry name" value="Zinc/RING finger domain, C3HC4 (zinc finger)"/>
    <property type="match status" value="1"/>
</dbReference>
<dbReference type="InterPro" id="IPR050666">
    <property type="entry name" value="ESRP"/>
</dbReference>
<feature type="compositionally biased region" description="Basic and acidic residues" evidence="8">
    <location>
        <begin position="23"/>
        <end position="34"/>
    </location>
</feature>
<evidence type="ECO:0000313" key="11">
    <source>
        <dbReference type="EMBL" id="CAG8604092.1"/>
    </source>
</evidence>
<feature type="region of interest" description="Disordered" evidence="8">
    <location>
        <begin position="1"/>
        <end position="34"/>
    </location>
</feature>
<evidence type="ECO:0000259" key="9">
    <source>
        <dbReference type="PROSITE" id="PS50089"/>
    </source>
</evidence>
<feature type="domain" description="RRM" evidence="10">
    <location>
        <begin position="406"/>
        <end position="490"/>
    </location>
</feature>
<keyword evidence="3 6" id="KW-0863">Zinc-finger</keyword>
<dbReference type="GO" id="GO:0008270">
    <property type="term" value="F:zinc ion binding"/>
    <property type="evidence" value="ECO:0007669"/>
    <property type="project" value="UniProtKB-KW"/>
</dbReference>
<keyword evidence="5 7" id="KW-0694">RNA-binding</keyword>
<keyword evidence="1" id="KW-0479">Metal-binding</keyword>
<feature type="compositionally biased region" description="Low complexity" evidence="8">
    <location>
        <begin position="326"/>
        <end position="339"/>
    </location>
</feature>
<evidence type="ECO:0000256" key="1">
    <source>
        <dbReference type="ARBA" id="ARBA00022723"/>
    </source>
</evidence>
<reference evidence="11" key="1">
    <citation type="submission" date="2021-06" db="EMBL/GenBank/DDBJ databases">
        <authorList>
            <person name="Kallberg Y."/>
            <person name="Tangrot J."/>
            <person name="Rosling A."/>
        </authorList>
    </citation>
    <scope>NUCLEOTIDE SEQUENCE</scope>
    <source>
        <strain evidence="11">MT106</strain>
    </source>
</reference>
<dbReference type="InterPro" id="IPR001841">
    <property type="entry name" value="Znf_RING"/>
</dbReference>
<feature type="domain" description="RING-type" evidence="9">
    <location>
        <begin position="232"/>
        <end position="276"/>
    </location>
</feature>
<dbReference type="SMART" id="SM00360">
    <property type="entry name" value="RRM"/>
    <property type="match status" value="1"/>
</dbReference>
<dbReference type="PROSITE" id="PS50102">
    <property type="entry name" value="RRM"/>
    <property type="match status" value="1"/>
</dbReference>
<evidence type="ECO:0000256" key="2">
    <source>
        <dbReference type="ARBA" id="ARBA00022737"/>
    </source>
</evidence>
<protein>
    <submittedName>
        <fullName evidence="11">707_t:CDS:1</fullName>
    </submittedName>
</protein>
<dbReference type="Pfam" id="PF00076">
    <property type="entry name" value="RRM_1"/>
    <property type="match status" value="1"/>
</dbReference>
<dbReference type="GO" id="GO:0003723">
    <property type="term" value="F:RNA binding"/>
    <property type="evidence" value="ECO:0007669"/>
    <property type="project" value="UniProtKB-UniRule"/>
</dbReference>
<feature type="compositionally biased region" description="Polar residues" evidence="8">
    <location>
        <begin position="664"/>
        <end position="674"/>
    </location>
</feature>
<dbReference type="Gene3D" id="3.30.70.330">
    <property type="match status" value="1"/>
</dbReference>
<organism evidence="11 12">
    <name type="scientific">Ambispora gerdemannii</name>
    <dbReference type="NCBI Taxonomy" id="144530"/>
    <lineage>
        <taxon>Eukaryota</taxon>
        <taxon>Fungi</taxon>
        <taxon>Fungi incertae sedis</taxon>
        <taxon>Mucoromycota</taxon>
        <taxon>Glomeromycotina</taxon>
        <taxon>Glomeromycetes</taxon>
        <taxon>Archaeosporales</taxon>
        <taxon>Ambisporaceae</taxon>
        <taxon>Ambispora</taxon>
    </lineage>
</organism>
<feature type="region of interest" description="Disordered" evidence="8">
    <location>
        <begin position="286"/>
        <end position="348"/>
    </location>
</feature>
<dbReference type="EMBL" id="CAJVPL010002233">
    <property type="protein sequence ID" value="CAG8604092.1"/>
    <property type="molecule type" value="Genomic_DNA"/>
</dbReference>
<evidence type="ECO:0000313" key="12">
    <source>
        <dbReference type="Proteomes" id="UP000789831"/>
    </source>
</evidence>
<sequence length="824" mass="93742">MSLKEDTLNRHLQDSKTSSHMTSEVKENVKRTTKPSVEEVCERLVEVALAGNASMKKDKDNVNKNKSDDIIISDKPALSAQTANILRLGPSRSTNTNSNNNVVNTRYGGDATTDVYSGFEHSNATTTARSSNSLFGSEISYSDYFYDNQNAKVKIENYDITKPKINERQVSQNNNIATSSSIVNPYDRYFSFRSNELNQSSSKVVHSTPVNPSTYRVPTQPQNVIKKPTSICCLCDNGNVRLIPCEHRMCESCVHILRSNTVKSSSKTHSECPICEATITEFKKLSQSDSRMSKINRTPSKSEELQNVYKQQQQQDTSRRTVQQQESNSNHPESNNNSYPTPPNSDEKTQTVLNRLEEDTTRPISWAFPGYTPPLIPRSNQTLVNNRPQQIAFMELSKSATPFNWPVVKINNIPWDVSAKDIKNFFSAFQLPDPSKYAQSIHIIMDRNTGKTLSEAFVEFVTSADTDRAVDMRNMKPMKGRLISCTRSSQEELMKAVFPKWKGSFYGCNAVVTAEVREKGANKPVSTIPFVTREEMNSLLVVCRNYKLHFSRKCAERPFENIISVLVKFPFHQSDLYTTLQRDLLFEMLKLAIESLKIHLSKEYHRIEETLLERMLRAGILTPVFTERQKLMIVQVTGLEIPTDLHDRLTPLRKEDEEKEAQIPDNTLENVNSSSTTFMPSSNKIFQSSPKYKSPPREYIPKYNGVFDPFRDDHEIKPTLYRDAPQSSSTSSAPSFNSYLLPNPQSPSSFLYGAFQPFYPGTDFLNRSKQIWGWPKQVNMSSSSTTERTTTSSLQQLNRDQSLYFDTGNNPFFVKDFDGYSQER</sequence>
<feature type="region of interest" description="Disordered" evidence="8">
    <location>
        <begin position="655"/>
        <end position="674"/>
    </location>
</feature>
<evidence type="ECO:0000256" key="5">
    <source>
        <dbReference type="ARBA" id="ARBA00022884"/>
    </source>
</evidence>
<evidence type="ECO:0000256" key="8">
    <source>
        <dbReference type="SAM" id="MobiDB-lite"/>
    </source>
</evidence>
<dbReference type="Proteomes" id="UP000789831">
    <property type="component" value="Unassembled WGS sequence"/>
</dbReference>
<evidence type="ECO:0000256" key="4">
    <source>
        <dbReference type="ARBA" id="ARBA00022833"/>
    </source>
</evidence>
<dbReference type="PANTHER" id="PTHR13976">
    <property type="entry name" value="HETEROGENEOUS NUCLEAR RIBONUCLEOPROTEIN-RELATED"/>
    <property type="match status" value="1"/>
</dbReference>
<dbReference type="InterPro" id="IPR035979">
    <property type="entry name" value="RBD_domain_sf"/>
</dbReference>
<feature type="compositionally biased region" description="Polar residues" evidence="8">
    <location>
        <begin position="287"/>
        <end position="299"/>
    </location>
</feature>
<dbReference type="SUPFAM" id="SSF54928">
    <property type="entry name" value="RNA-binding domain, RBD"/>
    <property type="match status" value="1"/>
</dbReference>
<evidence type="ECO:0000259" key="10">
    <source>
        <dbReference type="PROSITE" id="PS50102"/>
    </source>
</evidence>
<dbReference type="CDD" id="cd12254">
    <property type="entry name" value="RRM_hnRNPH_ESRPs_RBM12_like"/>
    <property type="match status" value="1"/>
</dbReference>
<gene>
    <name evidence="11" type="ORF">AGERDE_LOCUS9250</name>
</gene>
<feature type="compositionally biased region" description="Basic and acidic residues" evidence="8">
    <location>
        <begin position="1"/>
        <end position="14"/>
    </location>
</feature>
<name>A0A9N9CLB8_9GLOM</name>
<dbReference type="InterPro" id="IPR000504">
    <property type="entry name" value="RRM_dom"/>
</dbReference>
<dbReference type="InterPro" id="IPR013083">
    <property type="entry name" value="Znf_RING/FYVE/PHD"/>
</dbReference>
<evidence type="ECO:0000256" key="6">
    <source>
        <dbReference type="PROSITE-ProRule" id="PRU00175"/>
    </source>
</evidence>
<dbReference type="PROSITE" id="PS00518">
    <property type="entry name" value="ZF_RING_1"/>
    <property type="match status" value="1"/>
</dbReference>
<dbReference type="CDD" id="cd16449">
    <property type="entry name" value="RING-HC"/>
    <property type="match status" value="1"/>
</dbReference>
<proteinExistence type="predicted"/>
<dbReference type="PROSITE" id="PS50089">
    <property type="entry name" value="ZF_RING_2"/>
    <property type="match status" value="1"/>
</dbReference>
<dbReference type="AlphaFoldDB" id="A0A9N9CLB8"/>